<evidence type="ECO:0000313" key="3">
    <source>
        <dbReference type="EMBL" id="PVU88417.1"/>
    </source>
</evidence>
<dbReference type="EMBL" id="MBFT01000628">
    <property type="protein sequence ID" value="PVU88417.1"/>
    <property type="molecule type" value="Genomic_DNA"/>
</dbReference>
<accession>A0A2T9Y7Y1</accession>
<feature type="compositionally biased region" description="Basic and acidic residues" evidence="1">
    <location>
        <begin position="1"/>
        <end position="16"/>
    </location>
</feature>
<sequence length="435" mass="50275">MIPDFTSKKPTTERNSRLQSPSLSEGRSFWKPSYNWSFLRISAESNSTKSEVNNGSLVFNKSNSFLQTISKTTILKENSLDSNIEIKKTISSDFVSPVNLISRKSIEFPNKPNTPSSPKVDIDTKKFSSGNTRALKIEALLDSPNVEIELLQKLCWKGIPNNLKPISWQILLGYLPCNLNRRGQTIVRKRKEYDAYLEKSFTEKQNALDTTMWHQISIDIPRTNPKMPLFRNKKIQTSLARLLYCWASRNPANQNLDGIENMSDDTLTSITRDVEADCFWCLTSLINKIQDSFTLSQPGIQRQIAKLQDLVANINPALYKHFESEGIQFVQFSFRWFNCLLTREFTLENTIRIWDTYLSEPDGFSTFHLYTCTALLLKWSDQLLKMDFQSILLFLQTPPCLEWTLSEVEILLSEAYTYKRLYSYSSLLPQNNRKN</sequence>
<dbReference type="Pfam" id="PF00566">
    <property type="entry name" value="RabGAP-TBC"/>
    <property type="match status" value="1"/>
</dbReference>
<dbReference type="SUPFAM" id="SSF47923">
    <property type="entry name" value="Ypt/Rab-GAP domain of gyp1p"/>
    <property type="match status" value="2"/>
</dbReference>
<dbReference type="STRING" id="61424.A0A2T9Y7Y1"/>
<evidence type="ECO:0000313" key="4">
    <source>
        <dbReference type="Proteomes" id="UP000245699"/>
    </source>
</evidence>
<dbReference type="OrthoDB" id="26371at2759"/>
<gene>
    <name evidence="3" type="ORF">BB559_005573</name>
</gene>
<organism evidence="3 4">
    <name type="scientific">Furculomyces boomerangus</name>
    <dbReference type="NCBI Taxonomy" id="61424"/>
    <lineage>
        <taxon>Eukaryota</taxon>
        <taxon>Fungi</taxon>
        <taxon>Fungi incertae sedis</taxon>
        <taxon>Zoopagomycota</taxon>
        <taxon>Kickxellomycotina</taxon>
        <taxon>Harpellomycetes</taxon>
        <taxon>Harpellales</taxon>
        <taxon>Harpellaceae</taxon>
        <taxon>Furculomyces</taxon>
    </lineage>
</organism>
<keyword evidence="4" id="KW-1185">Reference proteome</keyword>
<dbReference type="InterPro" id="IPR000195">
    <property type="entry name" value="Rab-GAP-TBC_dom"/>
</dbReference>
<name>A0A2T9Y7Y1_9FUNG</name>
<dbReference type="Proteomes" id="UP000245699">
    <property type="component" value="Unassembled WGS sequence"/>
</dbReference>
<protein>
    <recommendedName>
        <fullName evidence="2">Rab-GAP TBC domain-containing protein</fullName>
    </recommendedName>
</protein>
<dbReference type="FunFam" id="1.10.472.80:FF:000001">
    <property type="entry name" value="TBC1 domain family member 22B"/>
    <property type="match status" value="1"/>
</dbReference>
<dbReference type="Gene3D" id="1.10.472.80">
    <property type="entry name" value="Ypt/Rab-GAP domain of gyp1p, domain 3"/>
    <property type="match status" value="1"/>
</dbReference>
<dbReference type="Gene3D" id="1.10.8.270">
    <property type="entry name" value="putative rabgap domain of human tbc1 domain family member 14 like domains"/>
    <property type="match status" value="1"/>
</dbReference>
<dbReference type="SMART" id="SM00164">
    <property type="entry name" value="TBC"/>
    <property type="match status" value="1"/>
</dbReference>
<feature type="region of interest" description="Disordered" evidence="1">
    <location>
        <begin position="1"/>
        <end position="26"/>
    </location>
</feature>
<proteinExistence type="predicted"/>
<comment type="caution">
    <text evidence="3">The sequence shown here is derived from an EMBL/GenBank/DDBJ whole genome shotgun (WGS) entry which is preliminary data.</text>
</comment>
<dbReference type="InterPro" id="IPR035969">
    <property type="entry name" value="Rab-GAP_TBC_sf"/>
</dbReference>
<evidence type="ECO:0000256" key="1">
    <source>
        <dbReference type="SAM" id="MobiDB-lite"/>
    </source>
</evidence>
<dbReference type="PANTHER" id="PTHR22957">
    <property type="entry name" value="TBC1 DOMAIN FAMILY MEMBER GTPASE-ACTIVATING PROTEIN"/>
    <property type="match status" value="1"/>
</dbReference>
<dbReference type="GO" id="GO:0005794">
    <property type="term" value="C:Golgi apparatus"/>
    <property type="evidence" value="ECO:0007669"/>
    <property type="project" value="TreeGrafter"/>
</dbReference>
<feature type="domain" description="Rab-GAP TBC" evidence="2">
    <location>
        <begin position="158"/>
        <end position="361"/>
    </location>
</feature>
<dbReference type="PROSITE" id="PS50086">
    <property type="entry name" value="TBC_RABGAP"/>
    <property type="match status" value="1"/>
</dbReference>
<dbReference type="GO" id="GO:0005096">
    <property type="term" value="F:GTPase activator activity"/>
    <property type="evidence" value="ECO:0007669"/>
    <property type="project" value="TreeGrafter"/>
</dbReference>
<evidence type="ECO:0000259" key="2">
    <source>
        <dbReference type="PROSITE" id="PS50086"/>
    </source>
</evidence>
<dbReference type="PANTHER" id="PTHR22957:SF26">
    <property type="entry name" value="LD44506P"/>
    <property type="match status" value="1"/>
</dbReference>
<dbReference type="Gene3D" id="1.10.10.750">
    <property type="entry name" value="Ypt/Rab-GAP domain of gyp1p, domain 1"/>
    <property type="match status" value="1"/>
</dbReference>
<dbReference type="AlphaFoldDB" id="A0A2T9Y7Y1"/>
<reference evidence="3 4" key="1">
    <citation type="journal article" date="2018" name="MBio">
        <title>Comparative Genomics Reveals the Core Gene Toolbox for the Fungus-Insect Symbiosis.</title>
        <authorList>
            <person name="Wang Y."/>
            <person name="Stata M."/>
            <person name="Wang W."/>
            <person name="Stajich J.E."/>
            <person name="White M.M."/>
            <person name="Moncalvo J.M."/>
        </authorList>
    </citation>
    <scope>NUCLEOTIDE SEQUENCE [LARGE SCALE GENOMIC DNA]</scope>
    <source>
        <strain evidence="3 4">AUS-77-4</strain>
    </source>
</reference>